<accession>A0A147JWS2</accession>
<dbReference type="Pfam" id="PF20122">
    <property type="entry name" value="DUF6512"/>
    <property type="match status" value="1"/>
</dbReference>
<dbReference type="EMBL" id="LQMQ01000033">
    <property type="protein sequence ID" value="KUO40864.1"/>
    <property type="molecule type" value="Genomic_DNA"/>
</dbReference>
<feature type="transmembrane region" description="Helical" evidence="1">
    <location>
        <begin position="110"/>
        <end position="132"/>
    </location>
</feature>
<organism evidence="2 3">
    <name type="scientific">Hadarchaeum yellowstonense</name>
    <dbReference type="NCBI Taxonomy" id="1776334"/>
    <lineage>
        <taxon>Archaea</taxon>
        <taxon>Methanobacteriati</taxon>
        <taxon>Candidatus Hadarchaeota</taxon>
        <taxon>Candidatus Hadarchaeia</taxon>
        <taxon>Candidatus Hadarchaeales</taxon>
        <taxon>Candidatus Hadarchaeaceae</taxon>
        <taxon>Candidatus Hadarchaeum</taxon>
    </lineage>
</organism>
<keyword evidence="1" id="KW-0812">Transmembrane</keyword>
<keyword evidence="1" id="KW-0472">Membrane</keyword>
<dbReference type="AlphaFoldDB" id="A0A147JWS2"/>
<feature type="transmembrane region" description="Helical" evidence="1">
    <location>
        <begin position="84"/>
        <end position="104"/>
    </location>
</feature>
<protein>
    <submittedName>
        <fullName evidence="2">Uncharacterized protein</fullName>
    </submittedName>
</protein>
<dbReference type="STRING" id="1776334.APZ16_01485"/>
<reference evidence="2 3" key="1">
    <citation type="journal article" date="2016" name="Nat. Microbiol.">
        <title>Genomic inference of the metabolism of cosmopolitan subsurface Archaea, Hadesarchaea.</title>
        <authorList>
            <person name="Baker B.J."/>
            <person name="Saw J.H."/>
            <person name="Lind A.E."/>
            <person name="Lazar C.S."/>
            <person name="Hinrichs K.-U."/>
            <person name="Teske A.P."/>
            <person name="Ettema T.J."/>
        </authorList>
    </citation>
    <scope>NUCLEOTIDE SEQUENCE [LARGE SCALE GENOMIC DNA]</scope>
</reference>
<feature type="transmembrane region" description="Helical" evidence="1">
    <location>
        <begin position="56"/>
        <end position="72"/>
    </location>
</feature>
<evidence type="ECO:0000313" key="2">
    <source>
        <dbReference type="EMBL" id="KUO40864.1"/>
    </source>
</evidence>
<dbReference type="InterPro" id="IPR045407">
    <property type="entry name" value="DUF6512"/>
</dbReference>
<sequence length="181" mass="20824">MKGISDRKVLVWTIAGTIFIIFFGSFLHFAFELSGKLRPLALIAAVNESTWEHLKLAFWPALIFSALEFKFLKKSVKNFAIAKTASFWIMPLAIIFIFYSYRAVLGEDLFVMDILTFIIAVIMGQIVSYRLLTRESLPKRWSRYAIVFFIIILLAFSILTFFPPHFFLFQDPISGGYGIID</sequence>
<feature type="transmembrane region" description="Helical" evidence="1">
    <location>
        <begin position="9"/>
        <end position="31"/>
    </location>
</feature>
<name>A0A147JWS2_HADYE</name>
<feature type="transmembrane region" description="Helical" evidence="1">
    <location>
        <begin position="144"/>
        <end position="162"/>
    </location>
</feature>
<dbReference type="Proteomes" id="UP000074294">
    <property type="component" value="Unassembled WGS sequence"/>
</dbReference>
<keyword evidence="1" id="KW-1133">Transmembrane helix</keyword>
<proteinExistence type="predicted"/>
<comment type="caution">
    <text evidence="2">The sequence shown here is derived from an EMBL/GenBank/DDBJ whole genome shotgun (WGS) entry which is preliminary data.</text>
</comment>
<gene>
    <name evidence="2" type="ORF">APZ16_01485</name>
</gene>
<evidence type="ECO:0000256" key="1">
    <source>
        <dbReference type="SAM" id="Phobius"/>
    </source>
</evidence>
<evidence type="ECO:0000313" key="3">
    <source>
        <dbReference type="Proteomes" id="UP000074294"/>
    </source>
</evidence>